<feature type="repeat" description="WD" evidence="3">
    <location>
        <begin position="247"/>
        <end position="279"/>
    </location>
</feature>
<accession>A0ABU6SLB5</accession>
<dbReference type="SUPFAM" id="SSF57850">
    <property type="entry name" value="RING/U-box"/>
    <property type="match status" value="1"/>
</dbReference>
<comment type="caution">
    <text evidence="6">The sequence shown here is derived from an EMBL/GenBank/DDBJ whole genome shotgun (WGS) entry which is preliminary data.</text>
</comment>
<dbReference type="Gene3D" id="3.30.40.10">
    <property type="entry name" value="Zinc/RING finger domain, C3HC4 (zinc finger)"/>
    <property type="match status" value="1"/>
</dbReference>
<keyword evidence="4" id="KW-0507">mRNA processing</keyword>
<evidence type="ECO:0000256" key="1">
    <source>
        <dbReference type="ARBA" id="ARBA00004906"/>
    </source>
</evidence>
<keyword evidence="2 4" id="KW-0808">Transferase</keyword>
<keyword evidence="4" id="KW-0539">Nucleus</keyword>
<dbReference type="InterPro" id="IPR013083">
    <property type="entry name" value="Znf_RING/FYVE/PHD"/>
</dbReference>
<comment type="similarity">
    <text evidence="4">Belongs to the WD repeat PRP19 family.</text>
</comment>
<keyword evidence="3" id="KW-0853">WD repeat</keyword>
<dbReference type="Pfam" id="PF00400">
    <property type="entry name" value="WD40"/>
    <property type="match status" value="2"/>
</dbReference>
<protein>
    <recommendedName>
        <fullName evidence="4">Pre-mRNA-processing factor 19</fullName>
        <ecNumber evidence="4">2.3.2.27</ecNumber>
    </recommendedName>
</protein>
<organism evidence="6 7">
    <name type="scientific">Stylosanthes scabra</name>
    <dbReference type="NCBI Taxonomy" id="79078"/>
    <lineage>
        <taxon>Eukaryota</taxon>
        <taxon>Viridiplantae</taxon>
        <taxon>Streptophyta</taxon>
        <taxon>Embryophyta</taxon>
        <taxon>Tracheophyta</taxon>
        <taxon>Spermatophyta</taxon>
        <taxon>Magnoliopsida</taxon>
        <taxon>eudicotyledons</taxon>
        <taxon>Gunneridae</taxon>
        <taxon>Pentapetalae</taxon>
        <taxon>rosids</taxon>
        <taxon>fabids</taxon>
        <taxon>Fabales</taxon>
        <taxon>Fabaceae</taxon>
        <taxon>Papilionoideae</taxon>
        <taxon>50 kb inversion clade</taxon>
        <taxon>dalbergioids sensu lato</taxon>
        <taxon>Dalbergieae</taxon>
        <taxon>Pterocarpus clade</taxon>
        <taxon>Stylosanthes</taxon>
    </lineage>
</organism>
<dbReference type="InterPro" id="IPR038959">
    <property type="entry name" value="Prp19"/>
</dbReference>
<dbReference type="SUPFAM" id="SSF50978">
    <property type="entry name" value="WD40 repeat-like"/>
    <property type="match status" value="1"/>
</dbReference>
<evidence type="ECO:0000256" key="3">
    <source>
        <dbReference type="PROSITE-ProRule" id="PRU00221"/>
    </source>
</evidence>
<evidence type="ECO:0000259" key="5">
    <source>
        <dbReference type="PROSITE" id="PS51698"/>
    </source>
</evidence>
<proteinExistence type="inferred from homology"/>
<comment type="catalytic activity">
    <reaction evidence="4">
        <text>S-ubiquitinyl-[E2 ubiquitin-conjugating enzyme]-L-cysteine + [acceptor protein]-L-lysine = [E2 ubiquitin-conjugating enzyme]-L-cysteine + N(6)-ubiquitinyl-[acceptor protein]-L-lysine.</text>
        <dbReference type="EC" id="2.3.2.27"/>
    </reaction>
</comment>
<dbReference type="InterPro" id="IPR036322">
    <property type="entry name" value="WD40_repeat_dom_sf"/>
</dbReference>
<evidence type="ECO:0000313" key="7">
    <source>
        <dbReference type="Proteomes" id="UP001341840"/>
    </source>
</evidence>
<dbReference type="PROSITE" id="PS50294">
    <property type="entry name" value="WD_REPEATS_REGION"/>
    <property type="match status" value="1"/>
</dbReference>
<dbReference type="InterPro" id="IPR055340">
    <property type="entry name" value="RING-Ubox_PRP19"/>
</dbReference>
<dbReference type="PANTHER" id="PTHR43995:SF1">
    <property type="entry name" value="PRE-MRNA-PROCESSING FACTOR 19"/>
    <property type="match status" value="1"/>
</dbReference>
<dbReference type="PROSITE" id="PS50082">
    <property type="entry name" value="WD_REPEATS_2"/>
    <property type="match status" value="2"/>
</dbReference>
<reference evidence="6 7" key="1">
    <citation type="journal article" date="2023" name="Plants (Basel)">
        <title>Bridging the Gap: Combining Genomics and Transcriptomics Approaches to Understand Stylosanthes scabra, an Orphan Legume from the Brazilian Caatinga.</title>
        <authorList>
            <person name="Ferreira-Neto J.R.C."/>
            <person name="da Silva M.D."/>
            <person name="Binneck E."/>
            <person name="de Melo N.F."/>
            <person name="da Silva R.H."/>
            <person name="de Melo A.L.T.M."/>
            <person name="Pandolfi V."/>
            <person name="Bustamante F.O."/>
            <person name="Brasileiro-Vidal A.C."/>
            <person name="Benko-Iseppon A.M."/>
        </authorList>
    </citation>
    <scope>NUCLEOTIDE SEQUENCE [LARGE SCALE GENOMIC DNA]</scope>
    <source>
        <tissue evidence="6">Leaves</tissue>
    </source>
</reference>
<comment type="pathway">
    <text evidence="1 4">Protein modification; protein ubiquitination.</text>
</comment>
<evidence type="ECO:0000256" key="2">
    <source>
        <dbReference type="ARBA" id="ARBA00022679"/>
    </source>
</evidence>
<dbReference type="PROSITE" id="PS51698">
    <property type="entry name" value="U_BOX"/>
    <property type="match status" value="1"/>
</dbReference>
<name>A0ABU6SLB5_9FABA</name>
<comment type="subunit">
    <text evidence="4">Homotetramer.</text>
</comment>
<gene>
    <name evidence="6" type="ORF">PIB30_058491</name>
</gene>
<evidence type="ECO:0000256" key="4">
    <source>
        <dbReference type="RuleBase" id="RU367101"/>
    </source>
</evidence>
<feature type="repeat" description="WD" evidence="3">
    <location>
        <begin position="292"/>
        <end position="333"/>
    </location>
</feature>
<dbReference type="Pfam" id="PF04564">
    <property type="entry name" value="U-box"/>
    <property type="match status" value="1"/>
</dbReference>
<dbReference type="Proteomes" id="UP001341840">
    <property type="component" value="Unassembled WGS sequence"/>
</dbReference>
<dbReference type="SMART" id="SM00504">
    <property type="entry name" value="Ubox"/>
    <property type="match status" value="1"/>
</dbReference>
<evidence type="ECO:0000313" key="6">
    <source>
        <dbReference type="EMBL" id="MED6136728.1"/>
    </source>
</evidence>
<dbReference type="SMART" id="SM00320">
    <property type="entry name" value="WD40"/>
    <property type="match status" value="3"/>
</dbReference>
<comment type="subcellular location">
    <subcellularLocation>
        <location evidence="4">Nucleus</location>
    </subcellularLocation>
</comment>
<dbReference type="EC" id="2.3.2.27" evidence="4"/>
<dbReference type="CDD" id="cd16656">
    <property type="entry name" value="RING-Ubox_PRP19"/>
    <property type="match status" value="1"/>
</dbReference>
<keyword evidence="4" id="KW-0234">DNA repair</keyword>
<keyword evidence="4" id="KW-0833">Ubl conjugation pathway</keyword>
<feature type="domain" description="U-box" evidence="5">
    <location>
        <begin position="121"/>
        <end position="199"/>
    </location>
</feature>
<dbReference type="PANTHER" id="PTHR43995">
    <property type="entry name" value="PRE-MRNA-PROCESSING FACTOR 19"/>
    <property type="match status" value="1"/>
</dbReference>
<dbReference type="InterPro" id="IPR003613">
    <property type="entry name" value="Ubox_domain"/>
</dbReference>
<comment type="function">
    <text evidence="4">Ubiquitin-protein ligase which is mainly involved pre-mRNA splicing and DNA repair. Required for pre-mRNA splicing as component of the spliceosome.</text>
</comment>
<keyword evidence="7" id="KW-1185">Reference proteome</keyword>
<keyword evidence="4" id="KW-0227">DNA damage</keyword>
<sequence length="365" mass="40088">MERFRVFASVELSTVISQPKGSNPSFDEMQNIPATADVDCSEASRSAEMLKIWSTNRILSSSLWSTSRTSDGELLPNMAEARQKLPIFQWCPLRFHRSQSFPSESICPAKAPSLPLRHSITRVFTMYCSISGKVAEDPVVSKKSGLLFEKRLIEKHIADFGKCPITGQPLTLDDLVPVKPAKISATLAPVESIEEYTQISSHPFHKTNKPGIISLDILYSKDLIATGGIDTNAVIFDKPSGQILSALRGHSEKVTSVKFAAQGKVLLTGSADKTVRVWQGSDDGNYNCKHILRDHTAEVEAVTVNKTNKYFVTASLDGTWCLYDLSSGTCLTQALQVLPKAIRLQLLMGAFLELARQMLLLISGT</sequence>
<dbReference type="Gene3D" id="2.130.10.10">
    <property type="entry name" value="YVTN repeat-like/Quinoprotein amine dehydrogenase"/>
    <property type="match status" value="1"/>
</dbReference>
<dbReference type="InterPro" id="IPR015943">
    <property type="entry name" value="WD40/YVTN_repeat-like_dom_sf"/>
</dbReference>
<dbReference type="InterPro" id="IPR001680">
    <property type="entry name" value="WD40_rpt"/>
</dbReference>
<keyword evidence="4" id="KW-0747">Spliceosome</keyword>
<dbReference type="EMBL" id="JASCZI010060907">
    <property type="protein sequence ID" value="MED6136728.1"/>
    <property type="molecule type" value="Genomic_DNA"/>
</dbReference>
<keyword evidence="4" id="KW-0508">mRNA splicing</keyword>